<dbReference type="Pfam" id="PF26369">
    <property type="entry name" value="UPF0426"/>
    <property type="match status" value="1"/>
</dbReference>
<protein>
    <submittedName>
        <fullName evidence="2">Uncharacterized protein</fullName>
    </submittedName>
</protein>
<keyword evidence="3" id="KW-1185">Reference proteome</keyword>
<feature type="region of interest" description="Disordered" evidence="1">
    <location>
        <begin position="107"/>
        <end position="128"/>
    </location>
</feature>
<reference evidence="2" key="1">
    <citation type="submission" date="2020-03" db="EMBL/GenBank/DDBJ databases">
        <title>A high-quality chromosome-level genome assembly of a woody plant with both climbing and erect habits, Rhamnella rubrinervis.</title>
        <authorList>
            <person name="Lu Z."/>
            <person name="Yang Y."/>
            <person name="Zhu X."/>
            <person name="Sun Y."/>
        </authorList>
    </citation>
    <scope>NUCLEOTIDE SEQUENCE</scope>
    <source>
        <strain evidence="2">BYM</strain>
        <tissue evidence="2">Leaf</tissue>
    </source>
</reference>
<dbReference type="EMBL" id="VOIH02000004">
    <property type="protein sequence ID" value="KAF3448167.1"/>
    <property type="molecule type" value="Genomic_DNA"/>
</dbReference>
<name>A0A8K0H939_9ROSA</name>
<organism evidence="2 3">
    <name type="scientific">Rhamnella rubrinervis</name>
    <dbReference type="NCBI Taxonomy" id="2594499"/>
    <lineage>
        <taxon>Eukaryota</taxon>
        <taxon>Viridiplantae</taxon>
        <taxon>Streptophyta</taxon>
        <taxon>Embryophyta</taxon>
        <taxon>Tracheophyta</taxon>
        <taxon>Spermatophyta</taxon>
        <taxon>Magnoliopsida</taxon>
        <taxon>eudicotyledons</taxon>
        <taxon>Gunneridae</taxon>
        <taxon>Pentapetalae</taxon>
        <taxon>rosids</taxon>
        <taxon>fabids</taxon>
        <taxon>Rosales</taxon>
        <taxon>Rhamnaceae</taxon>
        <taxon>rhamnoid group</taxon>
        <taxon>Rhamneae</taxon>
        <taxon>Rhamnella</taxon>
    </lineage>
</organism>
<evidence type="ECO:0000256" key="1">
    <source>
        <dbReference type="SAM" id="MobiDB-lite"/>
    </source>
</evidence>
<proteinExistence type="predicted"/>
<evidence type="ECO:0000313" key="3">
    <source>
        <dbReference type="Proteomes" id="UP000796880"/>
    </source>
</evidence>
<accession>A0A8K0H939</accession>
<dbReference type="Proteomes" id="UP000796880">
    <property type="component" value="Unassembled WGS sequence"/>
</dbReference>
<comment type="caution">
    <text evidence="2">The sequence shown here is derived from an EMBL/GenBank/DDBJ whole genome shotgun (WGS) entry which is preliminary data.</text>
</comment>
<dbReference type="PANTHER" id="PTHR35996">
    <property type="entry name" value="OSJNBA0038O10.25 PROTEIN"/>
    <property type="match status" value="1"/>
</dbReference>
<dbReference type="InterPro" id="IPR040278">
    <property type="entry name" value="UPF0426"/>
</dbReference>
<dbReference type="PANTHER" id="PTHR35996:SF1">
    <property type="entry name" value="OS04G0528100 PROTEIN"/>
    <property type="match status" value="1"/>
</dbReference>
<dbReference type="OrthoDB" id="784484at2759"/>
<evidence type="ECO:0000313" key="2">
    <source>
        <dbReference type="EMBL" id="KAF3448167.1"/>
    </source>
</evidence>
<gene>
    <name evidence="2" type="ORF">FNV43_RR08878</name>
</gene>
<sequence length="128" mass="14162">MSVFVVSCPSCSLWKPNKLIANPLTSSNQLRSTSVIKVPLGNKQKLNCRVKAFFFNPTEDPVVKEVVKEPVAFFGGVFAGLLRLDLNDDPLKEWVSRTVEASGISEEEIEAQGLNAEEEEAPQQIEIE</sequence>
<dbReference type="AlphaFoldDB" id="A0A8K0H939"/>